<dbReference type="Proteomes" id="UP000598775">
    <property type="component" value="Unassembled WGS sequence"/>
</dbReference>
<comment type="catalytic activity">
    <reaction evidence="1">
        <text>5-hydroxy-2-oxo-4-ureido-2,5-dihydro-1H-imidazole-5-carboxylate + H(+) = (S)-allantoin + CO2</text>
        <dbReference type="Rhea" id="RHEA:26301"/>
        <dbReference type="ChEBI" id="CHEBI:15378"/>
        <dbReference type="ChEBI" id="CHEBI:15678"/>
        <dbReference type="ChEBI" id="CHEBI:16526"/>
        <dbReference type="ChEBI" id="CHEBI:58639"/>
        <dbReference type="EC" id="4.1.1.97"/>
    </reaction>
</comment>
<keyword evidence="6" id="KW-0456">Lyase</keyword>
<protein>
    <recommendedName>
        <fullName evidence="3">2-oxo-4-hydroxy-4-carboxy-5-ureidoimidazoline decarboxylase</fullName>
        <ecNumber evidence="3">4.1.1.97</ecNumber>
    </recommendedName>
</protein>
<evidence type="ECO:0000256" key="5">
    <source>
        <dbReference type="ARBA" id="ARBA00022793"/>
    </source>
</evidence>
<accession>A0A917B1V3</accession>
<evidence type="ECO:0000256" key="4">
    <source>
        <dbReference type="ARBA" id="ARBA00022631"/>
    </source>
</evidence>
<keyword evidence="5" id="KW-0210">Decarboxylase</keyword>
<comment type="caution">
    <text evidence="8">The sequence shown here is derived from an EMBL/GenBank/DDBJ whole genome shotgun (WGS) entry which is preliminary data.</text>
</comment>
<dbReference type="Gene3D" id="1.10.3330.10">
    <property type="entry name" value="Oxo-4-hydroxy-4-carboxy-5-ureidoimidazoline decarboxylase"/>
    <property type="match status" value="1"/>
</dbReference>
<sequence>MVNPPPDELRAALYSCAAVSRWVDEVAAAAPFDSSHDLLEAAREATPFSAAEIDEALGDHPRIGEKHASNTAAAVFSRNEQAASETEDETLARALADGNADYEQRFGRIFLIRAKGRTRPEIVAELRRRLTLDDATELATVSGELRDIALLRLESIYAEQLS</sequence>
<evidence type="ECO:0000256" key="2">
    <source>
        <dbReference type="ARBA" id="ARBA00004754"/>
    </source>
</evidence>
<dbReference type="GO" id="GO:0051997">
    <property type="term" value="F:2-oxo-4-hydroxy-4-carboxy-5-ureidoimidazoline decarboxylase activity"/>
    <property type="evidence" value="ECO:0007669"/>
    <property type="project" value="UniProtKB-EC"/>
</dbReference>
<evidence type="ECO:0000256" key="6">
    <source>
        <dbReference type="ARBA" id="ARBA00023239"/>
    </source>
</evidence>
<dbReference type="NCBIfam" id="TIGR03180">
    <property type="entry name" value="UraD_2"/>
    <property type="match status" value="1"/>
</dbReference>
<organism evidence="8 9">
    <name type="scientific">Subtercola lobariae</name>
    <dbReference type="NCBI Taxonomy" id="1588641"/>
    <lineage>
        <taxon>Bacteria</taxon>
        <taxon>Bacillati</taxon>
        <taxon>Actinomycetota</taxon>
        <taxon>Actinomycetes</taxon>
        <taxon>Micrococcales</taxon>
        <taxon>Microbacteriaceae</taxon>
        <taxon>Subtercola</taxon>
    </lineage>
</organism>
<dbReference type="SUPFAM" id="SSF158694">
    <property type="entry name" value="UraD-Like"/>
    <property type="match status" value="1"/>
</dbReference>
<gene>
    <name evidence="8" type="ORF">GCM10011399_08500</name>
</gene>
<dbReference type="RefSeq" id="WP_188674076.1">
    <property type="nucleotide sequence ID" value="NZ_BMGP01000001.1"/>
</dbReference>
<dbReference type="EMBL" id="BMGP01000001">
    <property type="protein sequence ID" value="GGF17063.1"/>
    <property type="molecule type" value="Genomic_DNA"/>
</dbReference>
<dbReference type="GO" id="GO:0006144">
    <property type="term" value="P:purine nucleobase metabolic process"/>
    <property type="evidence" value="ECO:0007669"/>
    <property type="project" value="UniProtKB-KW"/>
</dbReference>
<evidence type="ECO:0000256" key="3">
    <source>
        <dbReference type="ARBA" id="ARBA00012257"/>
    </source>
</evidence>
<dbReference type="Pfam" id="PF09349">
    <property type="entry name" value="OHCU_decarbox"/>
    <property type="match status" value="1"/>
</dbReference>
<name>A0A917B1V3_9MICO</name>
<dbReference type="PANTHER" id="PTHR43466:SF1">
    <property type="entry name" value="2-OXO-4-HYDROXY-4-CARBOXY-5-UREIDOIMIDAZOLINE DECARBOXYLASE-RELATED"/>
    <property type="match status" value="1"/>
</dbReference>
<evidence type="ECO:0000313" key="9">
    <source>
        <dbReference type="Proteomes" id="UP000598775"/>
    </source>
</evidence>
<dbReference type="InterPro" id="IPR018020">
    <property type="entry name" value="OHCU_decarboxylase"/>
</dbReference>
<keyword evidence="9" id="KW-1185">Reference proteome</keyword>
<dbReference type="EC" id="4.1.1.97" evidence="3"/>
<comment type="pathway">
    <text evidence="2">Purine metabolism; urate degradation; (S)-allantoin from urate: step 3/3.</text>
</comment>
<reference evidence="8 9" key="1">
    <citation type="journal article" date="2014" name="Int. J. Syst. Evol. Microbiol.">
        <title>Complete genome sequence of Corynebacterium casei LMG S-19264T (=DSM 44701T), isolated from a smear-ripened cheese.</title>
        <authorList>
            <consortium name="US DOE Joint Genome Institute (JGI-PGF)"/>
            <person name="Walter F."/>
            <person name="Albersmeier A."/>
            <person name="Kalinowski J."/>
            <person name="Ruckert C."/>
        </authorList>
    </citation>
    <scope>NUCLEOTIDE SEQUENCE [LARGE SCALE GENOMIC DNA]</scope>
    <source>
        <strain evidence="8 9">CGMCC 1.12976</strain>
    </source>
</reference>
<evidence type="ECO:0000313" key="8">
    <source>
        <dbReference type="EMBL" id="GGF17063.1"/>
    </source>
</evidence>
<dbReference type="AlphaFoldDB" id="A0A917B1V3"/>
<keyword evidence="4" id="KW-0659">Purine metabolism</keyword>
<dbReference type="GO" id="GO:0019628">
    <property type="term" value="P:urate catabolic process"/>
    <property type="evidence" value="ECO:0007669"/>
    <property type="project" value="TreeGrafter"/>
</dbReference>
<evidence type="ECO:0000259" key="7">
    <source>
        <dbReference type="Pfam" id="PF09349"/>
    </source>
</evidence>
<dbReference type="PANTHER" id="PTHR43466">
    <property type="entry name" value="2-OXO-4-HYDROXY-4-CARBOXY-5-UREIDOIMIDAZOLINE DECARBOXYLASE-RELATED"/>
    <property type="match status" value="1"/>
</dbReference>
<evidence type="ECO:0000256" key="1">
    <source>
        <dbReference type="ARBA" id="ARBA00001163"/>
    </source>
</evidence>
<dbReference type="InterPro" id="IPR017595">
    <property type="entry name" value="OHCU_decarboxylase-2"/>
</dbReference>
<dbReference type="NCBIfam" id="NF010372">
    <property type="entry name" value="PRK13798.1"/>
    <property type="match status" value="1"/>
</dbReference>
<dbReference type="InterPro" id="IPR036778">
    <property type="entry name" value="OHCU_decarboxylase_sf"/>
</dbReference>
<feature type="domain" description="Oxo-4-hydroxy-4-carboxy-5-ureidoimidazoline decarboxylase" evidence="7">
    <location>
        <begin position="5"/>
        <end position="154"/>
    </location>
</feature>
<proteinExistence type="predicted"/>